<comment type="caution">
    <text evidence="1">The sequence shown here is derived from an EMBL/GenBank/DDBJ whole genome shotgun (WGS) entry which is preliminary data.</text>
</comment>
<proteinExistence type="predicted"/>
<sequence>MLTAQVLGLELKQEILRMVLRPPKLGTHSSSLTPGPVPDCAGCLRSEEEEVGERLTRCAPNAVPGPPKLDYDLTLFNSP</sequence>
<protein>
    <submittedName>
        <fullName evidence="1">Uncharacterized protein</fullName>
    </submittedName>
</protein>
<evidence type="ECO:0000313" key="2">
    <source>
        <dbReference type="Proteomes" id="UP001214576"/>
    </source>
</evidence>
<organism evidence="1 2">
    <name type="scientific">Ovis ammon polii</name>
    <dbReference type="NCBI Taxonomy" id="230172"/>
    <lineage>
        <taxon>Eukaryota</taxon>
        <taxon>Metazoa</taxon>
        <taxon>Chordata</taxon>
        <taxon>Craniata</taxon>
        <taxon>Vertebrata</taxon>
        <taxon>Euteleostomi</taxon>
        <taxon>Mammalia</taxon>
        <taxon>Eutheria</taxon>
        <taxon>Laurasiatheria</taxon>
        <taxon>Artiodactyla</taxon>
        <taxon>Ruminantia</taxon>
        <taxon>Pecora</taxon>
        <taxon>Bovidae</taxon>
        <taxon>Caprinae</taxon>
        <taxon>Ovis</taxon>
    </lineage>
</organism>
<dbReference type="AlphaFoldDB" id="A0AAD4TWH4"/>
<keyword evidence="2" id="KW-1185">Reference proteome</keyword>
<dbReference type="EMBL" id="JAKZEL010000020">
    <property type="protein sequence ID" value="KAI4533509.1"/>
    <property type="molecule type" value="Genomic_DNA"/>
</dbReference>
<name>A0AAD4TWH4_OVIAM</name>
<evidence type="ECO:0000313" key="1">
    <source>
        <dbReference type="EMBL" id="KAI4533509.1"/>
    </source>
</evidence>
<reference evidence="1" key="1">
    <citation type="submission" date="2022-03" db="EMBL/GenBank/DDBJ databases">
        <title>Genomic analyses of argali, domestic sheep and their hybrids provide insights into chromosomal evolution, heterosis and genetic basis of agronomic traits.</title>
        <authorList>
            <person name="Li M."/>
        </authorList>
    </citation>
    <scope>NUCLEOTIDE SEQUENCE</scope>
    <source>
        <strain evidence="1">CAU-MHL-2022a</strain>
        <tissue evidence="1">Skin</tissue>
    </source>
</reference>
<gene>
    <name evidence="1" type="ORF">MG293_016528</name>
</gene>
<dbReference type="Proteomes" id="UP001214576">
    <property type="component" value="Unassembled WGS sequence"/>
</dbReference>
<accession>A0AAD4TWH4</accession>